<accession>A0A438FM34</accession>
<feature type="compositionally biased region" description="Low complexity" evidence="1">
    <location>
        <begin position="308"/>
        <end position="323"/>
    </location>
</feature>
<protein>
    <submittedName>
        <fullName evidence="2">Retrovirus-related Pol polyprotein from transposon TNT 1-94</fullName>
    </submittedName>
</protein>
<dbReference type="Proteomes" id="UP000288805">
    <property type="component" value="Unassembled WGS sequence"/>
</dbReference>
<feature type="region of interest" description="Disordered" evidence="1">
    <location>
        <begin position="1"/>
        <end position="23"/>
    </location>
</feature>
<evidence type="ECO:0000256" key="1">
    <source>
        <dbReference type="SAM" id="MobiDB-lite"/>
    </source>
</evidence>
<name>A0A438FM34_VITVI</name>
<evidence type="ECO:0000313" key="3">
    <source>
        <dbReference type="Proteomes" id="UP000288805"/>
    </source>
</evidence>
<feature type="region of interest" description="Disordered" evidence="1">
    <location>
        <begin position="281"/>
        <end position="391"/>
    </location>
</feature>
<comment type="caution">
    <text evidence="2">The sequence shown here is derived from an EMBL/GenBank/DDBJ whole genome shotgun (WGS) entry which is preliminary data.</text>
</comment>
<evidence type="ECO:0000313" key="2">
    <source>
        <dbReference type="EMBL" id="RVW60560.1"/>
    </source>
</evidence>
<dbReference type="PANTHER" id="PTHR42648">
    <property type="entry name" value="TRANSPOSASE, PUTATIVE-RELATED"/>
    <property type="match status" value="1"/>
</dbReference>
<proteinExistence type="predicted"/>
<feature type="compositionally biased region" description="Polar residues" evidence="1">
    <location>
        <begin position="7"/>
        <end position="18"/>
    </location>
</feature>
<gene>
    <name evidence="2" type="primary">POLX_479</name>
    <name evidence="2" type="ORF">CK203_061467</name>
</gene>
<dbReference type="InterPro" id="IPR039537">
    <property type="entry name" value="Retrotran_Ty1/copia-like"/>
</dbReference>
<organism evidence="2 3">
    <name type="scientific">Vitis vinifera</name>
    <name type="common">Grape</name>
    <dbReference type="NCBI Taxonomy" id="29760"/>
    <lineage>
        <taxon>Eukaryota</taxon>
        <taxon>Viridiplantae</taxon>
        <taxon>Streptophyta</taxon>
        <taxon>Embryophyta</taxon>
        <taxon>Tracheophyta</taxon>
        <taxon>Spermatophyta</taxon>
        <taxon>Magnoliopsida</taxon>
        <taxon>eudicotyledons</taxon>
        <taxon>Gunneridae</taxon>
        <taxon>Pentapetalae</taxon>
        <taxon>rosids</taxon>
        <taxon>Vitales</taxon>
        <taxon>Vitaceae</taxon>
        <taxon>Viteae</taxon>
        <taxon>Vitis</taxon>
    </lineage>
</organism>
<sequence>MLGKQTVAATTESSTLATRVSPATMEKISNEREDLGVTISRNMVMQRICWDIYGNFLSALNAKQKRTRPWIVDSDASDQMEDANAFDKYDPCSSNYFVCIADGSLSKVMYSGMMIGNAKVHEGPYLLQANKYPNPSHSQANNSQAHSIQSNSVLSIRSDNKNDAILLWHYRLAKQKNRHLLEVSHSIMFTSNIPKDFWGEAVLTATYLTSRMPSHTLNYQSPCQVLLHSYPNSQLISSIPIKVFGCSAFIHIHSQHRSKLDPKAQMSLPWVFSEPKRSLDSSCPSSFLPPKTETSSNLQSEPISKTIQPSQSSSPDLPPDQTQHPASPIVYTVKKKVGWGGWGRRSEEGGNPSASNAKPKSESDSKDSENSPGNTTAEPLLNEASNDLDLH</sequence>
<feature type="compositionally biased region" description="Basic and acidic residues" evidence="1">
    <location>
        <begin position="359"/>
        <end position="369"/>
    </location>
</feature>
<dbReference type="PANTHER" id="PTHR42648:SF22">
    <property type="entry name" value="REVERSE TRANSCRIPTASE TY1_COPIA-TYPE DOMAIN-CONTAINING PROTEIN"/>
    <property type="match status" value="1"/>
</dbReference>
<reference evidence="2 3" key="1">
    <citation type="journal article" date="2018" name="PLoS Genet.">
        <title>Population sequencing reveals clonal diversity and ancestral inbreeding in the grapevine cultivar Chardonnay.</title>
        <authorList>
            <person name="Roach M.J."/>
            <person name="Johnson D.L."/>
            <person name="Bohlmann J."/>
            <person name="van Vuuren H.J."/>
            <person name="Jones S.J."/>
            <person name="Pretorius I.S."/>
            <person name="Schmidt S.A."/>
            <person name="Borneman A.R."/>
        </authorList>
    </citation>
    <scope>NUCLEOTIDE SEQUENCE [LARGE SCALE GENOMIC DNA]</scope>
    <source>
        <strain evidence="3">cv. Chardonnay</strain>
        <tissue evidence="2">Leaf</tissue>
    </source>
</reference>
<dbReference type="AlphaFoldDB" id="A0A438FM34"/>
<dbReference type="EMBL" id="QGNW01000852">
    <property type="protein sequence ID" value="RVW60560.1"/>
    <property type="molecule type" value="Genomic_DNA"/>
</dbReference>
<feature type="compositionally biased region" description="Polar residues" evidence="1">
    <location>
        <begin position="292"/>
        <end position="307"/>
    </location>
</feature>